<proteinExistence type="predicted"/>
<dbReference type="Pfam" id="PF13609">
    <property type="entry name" value="Porin_4"/>
    <property type="match status" value="1"/>
</dbReference>
<dbReference type="GO" id="GO:0046930">
    <property type="term" value="C:pore complex"/>
    <property type="evidence" value="ECO:0007669"/>
    <property type="project" value="UniProtKB-KW"/>
</dbReference>
<evidence type="ECO:0000256" key="11">
    <source>
        <dbReference type="SAM" id="SignalP"/>
    </source>
</evidence>
<evidence type="ECO:0000256" key="8">
    <source>
        <dbReference type="ARBA" id="ARBA00023114"/>
    </source>
</evidence>
<keyword evidence="14" id="KW-1185">Reference proteome</keyword>
<keyword evidence="9" id="KW-0472">Membrane</keyword>
<keyword evidence="3" id="KW-0813">Transport</keyword>
<dbReference type="SUPFAM" id="SSF56935">
    <property type="entry name" value="Porins"/>
    <property type="match status" value="1"/>
</dbReference>
<gene>
    <name evidence="13" type="ORF">HS961_22080</name>
</gene>
<dbReference type="RefSeq" id="WP_182325571.1">
    <property type="nucleotide sequence ID" value="NZ_CP058554.1"/>
</dbReference>
<feature type="domain" description="Porin" evidence="12">
    <location>
        <begin position="10"/>
        <end position="301"/>
    </location>
</feature>
<dbReference type="KEGG" id="cpis:HS961_22080"/>
<name>A0A7G5EMU0_9BURK</name>
<dbReference type="Gene3D" id="2.40.160.10">
    <property type="entry name" value="Porin"/>
    <property type="match status" value="1"/>
</dbReference>
<organism evidence="13 14">
    <name type="scientific">Comamonas piscis</name>
    <dbReference type="NCBI Taxonomy" id="1562974"/>
    <lineage>
        <taxon>Bacteria</taxon>
        <taxon>Pseudomonadati</taxon>
        <taxon>Pseudomonadota</taxon>
        <taxon>Betaproteobacteria</taxon>
        <taxon>Burkholderiales</taxon>
        <taxon>Comamonadaceae</taxon>
        <taxon>Comamonas</taxon>
    </lineage>
</organism>
<reference evidence="13 14" key="1">
    <citation type="journal article" date="2020" name="G3 (Bethesda)">
        <title>CeMbio - The Caenorhabditis elegans Microbiome Resource.</title>
        <authorList>
            <person name="Dirksen P."/>
            <person name="Assie A."/>
            <person name="Zimmermann J."/>
            <person name="Zhang F."/>
            <person name="Tietje A.M."/>
            <person name="Marsh S.A."/>
            <person name="Felix M.A."/>
            <person name="Shapira M."/>
            <person name="Kaleta C."/>
            <person name="Schulenburg H."/>
            <person name="Samuel B."/>
        </authorList>
    </citation>
    <scope>NUCLEOTIDE SEQUENCE [LARGE SCALE GENOMIC DNA]</scope>
    <source>
        <strain evidence="13 14">BIGb0172</strain>
    </source>
</reference>
<sequence>MRSLNRLMIATLAVAGSTAALAQSSVQVYGRVNTSVERQKVGDVSTTGLFNNASRIGFRGTEDLGGGLKAGFVLESGFNSDDGSGTGSAGGLTFRRQSEVNLEGGFGMLRLGTFTAESYYAVADYGVLDQPNHDTGSLSDALYTYVMRDSNKIAYRTPVILGGLTIEGATSFHEKAVGTNDKNGYDLAANWESGPLALGAGFTKVGGDKQLGLRAHYTINAFQVGAYYQRSDEELRGKRNAARVTGMYTMGASEFVAGFGWAGKWDDVSNSGARQLILGYNYNLSKRSKLYAGYTKVDNKANASYATGVSGADFSTFAAGIRHNF</sequence>
<dbReference type="AlphaFoldDB" id="A0A7G5EMU0"/>
<feature type="chain" id="PRO_5028801689" evidence="11">
    <location>
        <begin position="23"/>
        <end position="325"/>
    </location>
</feature>
<evidence type="ECO:0000313" key="14">
    <source>
        <dbReference type="Proteomes" id="UP000515240"/>
    </source>
</evidence>
<evidence type="ECO:0000256" key="3">
    <source>
        <dbReference type="ARBA" id="ARBA00022448"/>
    </source>
</evidence>
<dbReference type="GO" id="GO:0006811">
    <property type="term" value="P:monoatomic ion transport"/>
    <property type="evidence" value="ECO:0007669"/>
    <property type="project" value="UniProtKB-KW"/>
</dbReference>
<feature type="signal peptide" evidence="11">
    <location>
        <begin position="1"/>
        <end position="22"/>
    </location>
</feature>
<evidence type="ECO:0000256" key="4">
    <source>
        <dbReference type="ARBA" id="ARBA00022452"/>
    </source>
</evidence>
<keyword evidence="5" id="KW-0812">Transmembrane</keyword>
<accession>A0A7G5EMU0</accession>
<dbReference type="PANTHER" id="PTHR34501">
    <property type="entry name" value="PROTEIN YDDL-RELATED"/>
    <property type="match status" value="1"/>
</dbReference>
<keyword evidence="10" id="KW-0998">Cell outer membrane</keyword>
<evidence type="ECO:0000256" key="2">
    <source>
        <dbReference type="ARBA" id="ARBA00011233"/>
    </source>
</evidence>
<protein>
    <submittedName>
        <fullName evidence="13">Porin</fullName>
    </submittedName>
</protein>
<dbReference type="InterPro" id="IPR023614">
    <property type="entry name" value="Porin_dom_sf"/>
</dbReference>
<comment type="subunit">
    <text evidence="2">Homotrimer.</text>
</comment>
<evidence type="ECO:0000256" key="7">
    <source>
        <dbReference type="ARBA" id="ARBA00023065"/>
    </source>
</evidence>
<evidence type="ECO:0000256" key="10">
    <source>
        <dbReference type="ARBA" id="ARBA00023237"/>
    </source>
</evidence>
<evidence type="ECO:0000256" key="1">
    <source>
        <dbReference type="ARBA" id="ARBA00004571"/>
    </source>
</evidence>
<dbReference type="CDD" id="cd00342">
    <property type="entry name" value="gram_neg_porins"/>
    <property type="match status" value="1"/>
</dbReference>
<keyword evidence="4" id="KW-1134">Transmembrane beta strand</keyword>
<evidence type="ECO:0000256" key="5">
    <source>
        <dbReference type="ARBA" id="ARBA00022692"/>
    </source>
</evidence>
<dbReference type="PANTHER" id="PTHR34501:SF9">
    <property type="entry name" value="MAJOR OUTER MEMBRANE PROTEIN P.IA"/>
    <property type="match status" value="1"/>
</dbReference>
<evidence type="ECO:0000256" key="9">
    <source>
        <dbReference type="ARBA" id="ARBA00023136"/>
    </source>
</evidence>
<evidence type="ECO:0000256" key="6">
    <source>
        <dbReference type="ARBA" id="ARBA00022729"/>
    </source>
</evidence>
<evidence type="ECO:0000259" key="12">
    <source>
        <dbReference type="Pfam" id="PF13609"/>
    </source>
</evidence>
<dbReference type="InterPro" id="IPR050298">
    <property type="entry name" value="Gram-neg_bact_OMP"/>
</dbReference>
<keyword evidence="7" id="KW-0406">Ion transport</keyword>
<dbReference type="GO" id="GO:0015288">
    <property type="term" value="F:porin activity"/>
    <property type="evidence" value="ECO:0007669"/>
    <property type="project" value="UniProtKB-KW"/>
</dbReference>
<keyword evidence="8" id="KW-0626">Porin</keyword>
<dbReference type="InterPro" id="IPR002299">
    <property type="entry name" value="Porin_Neis"/>
</dbReference>
<comment type="subcellular location">
    <subcellularLocation>
        <location evidence="1">Cell outer membrane</location>
        <topology evidence="1">Multi-pass membrane protein</topology>
    </subcellularLocation>
</comment>
<dbReference type="Proteomes" id="UP000515240">
    <property type="component" value="Chromosome"/>
</dbReference>
<dbReference type="PRINTS" id="PR00184">
    <property type="entry name" value="NEISSPPORIN"/>
</dbReference>
<dbReference type="InterPro" id="IPR033900">
    <property type="entry name" value="Gram_neg_porin_domain"/>
</dbReference>
<evidence type="ECO:0000313" key="13">
    <source>
        <dbReference type="EMBL" id="QMV75315.1"/>
    </source>
</evidence>
<dbReference type="EMBL" id="CP058554">
    <property type="protein sequence ID" value="QMV75315.1"/>
    <property type="molecule type" value="Genomic_DNA"/>
</dbReference>
<dbReference type="GO" id="GO:0009279">
    <property type="term" value="C:cell outer membrane"/>
    <property type="evidence" value="ECO:0007669"/>
    <property type="project" value="UniProtKB-SubCell"/>
</dbReference>
<keyword evidence="6 11" id="KW-0732">Signal</keyword>